<protein>
    <submittedName>
        <fullName evidence="1">Uncharacterized protein</fullName>
    </submittedName>
</protein>
<sequence length="220" mass="23447">MEARSQLRCVLGSFHWIDIAGADVALRNLGFAMISKAGAVWKVKCLPVPTSVFGEPTLSRIYNKATNSQHATNISNSIGITNSDTQLGLNGGLRPPACSCFIAWTICSAVYQNDGDKAASQAVVAFIWIFNCSSYELAWSGLLVAYTMEIIPCKIRAKGTSTRWDKGPTLEKIAKIFGGEDAEVGQVDLDKADAIVGACMGSVASATEKVDAAVEHRNVA</sequence>
<dbReference type="HOGENOM" id="CLU_1256652_0_0_1"/>
<keyword evidence="2" id="KW-1185">Reference proteome</keyword>
<accession>A0A0D2J9R0</accession>
<reference evidence="1 2" key="1">
    <citation type="submission" date="2015-01" db="EMBL/GenBank/DDBJ databases">
        <title>The Genome Sequence of Rhinocladiella mackenzie CBS 650.93.</title>
        <authorList>
            <consortium name="The Broad Institute Genomics Platform"/>
            <person name="Cuomo C."/>
            <person name="de Hoog S."/>
            <person name="Gorbushina A."/>
            <person name="Stielow B."/>
            <person name="Teixiera M."/>
            <person name="Abouelleil A."/>
            <person name="Chapman S.B."/>
            <person name="Priest M."/>
            <person name="Young S.K."/>
            <person name="Wortman J."/>
            <person name="Nusbaum C."/>
            <person name="Birren B."/>
        </authorList>
    </citation>
    <scope>NUCLEOTIDE SEQUENCE [LARGE SCALE GENOMIC DNA]</scope>
    <source>
        <strain evidence="1 2">CBS 650.93</strain>
    </source>
</reference>
<gene>
    <name evidence="1" type="ORF">Z518_03833</name>
</gene>
<dbReference type="VEuPathDB" id="FungiDB:Z518_03833"/>
<evidence type="ECO:0000313" key="2">
    <source>
        <dbReference type="Proteomes" id="UP000053617"/>
    </source>
</evidence>
<dbReference type="Gene3D" id="1.20.1250.20">
    <property type="entry name" value="MFS general substrate transporter like domains"/>
    <property type="match status" value="1"/>
</dbReference>
<dbReference type="RefSeq" id="XP_013272996.1">
    <property type="nucleotide sequence ID" value="XM_013417542.1"/>
</dbReference>
<dbReference type="Proteomes" id="UP000053617">
    <property type="component" value="Unassembled WGS sequence"/>
</dbReference>
<dbReference type="AlphaFoldDB" id="A0A0D2J9R0"/>
<dbReference type="OrthoDB" id="6133115at2759"/>
<dbReference type="EMBL" id="KN847477">
    <property type="protein sequence ID" value="KIX05860.1"/>
    <property type="molecule type" value="Genomic_DNA"/>
</dbReference>
<dbReference type="InterPro" id="IPR036259">
    <property type="entry name" value="MFS_trans_sf"/>
</dbReference>
<proteinExistence type="predicted"/>
<organism evidence="1 2">
    <name type="scientific">Rhinocladiella mackenziei CBS 650.93</name>
    <dbReference type="NCBI Taxonomy" id="1442369"/>
    <lineage>
        <taxon>Eukaryota</taxon>
        <taxon>Fungi</taxon>
        <taxon>Dikarya</taxon>
        <taxon>Ascomycota</taxon>
        <taxon>Pezizomycotina</taxon>
        <taxon>Eurotiomycetes</taxon>
        <taxon>Chaetothyriomycetidae</taxon>
        <taxon>Chaetothyriales</taxon>
        <taxon>Herpotrichiellaceae</taxon>
        <taxon>Rhinocladiella</taxon>
    </lineage>
</organism>
<evidence type="ECO:0000313" key="1">
    <source>
        <dbReference type="EMBL" id="KIX05860.1"/>
    </source>
</evidence>
<dbReference type="GeneID" id="25291904"/>
<name>A0A0D2J9R0_9EURO</name>